<dbReference type="KEGG" id="ptkz:JDV02_007047"/>
<sequence length="547" mass="59344">MAVPLLHSSSCEQARRRKHLLCHSGSSTGSTGLHSAIHGSPGPAALQAHVLATVEPFPPGTKSASYTPSLRMTSRPGGGLDNDTMAGRSGTTPRVSLDGRSKRALSTLIGKDDWPKPQLLQSREPVNLREASPPKTNPWSRTPKIASPTCNESTLSTPDLTSWPTPDDSRIVPSAKSPPSTSYSGPTECCSEASPASNAGSDDKALGGILEASKGATAEVDGQGTPGDQAGDGSEKERDEWQDYQMKAPTFADKDVKYWLWRTGACADVILHLDDTTYFCHREILITESGYFRDNLPLPSSQGAPVEVALVTHGPLNSHCLQFLYTGQLEVLALRYDNDDSGLETADVPDTCQFPEASHGPSIPRGHGISHVQDISHVPMCALFYIQALGLRAPSLAGHVVQLLEQTTKRWGDVFDSTLQYCLMTDRQAKTFSAHLQNALYTTYSYADSAALAPLRLAVAGFLDAVFPVVARQDKEVDLFSTREWHTHGARITADMYWSRRLRESPGGLRSAAEDIKALWEQCEEHGGLRNPVPLEMVRIPPLDDII</sequence>
<dbReference type="OrthoDB" id="4845755at2759"/>
<accession>A0A9Q8QLN1</accession>
<feature type="region of interest" description="Disordered" evidence="1">
    <location>
        <begin position="22"/>
        <end position="41"/>
    </location>
</feature>
<dbReference type="CDD" id="cd18186">
    <property type="entry name" value="BTB_POZ_ZBTB_KLHL-like"/>
    <property type="match status" value="1"/>
</dbReference>
<proteinExistence type="predicted"/>
<evidence type="ECO:0000313" key="3">
    <source>
        <dbReference type="EMBL" id="UNI21014.1"/>
    </source>
</evidence>
<protein>
    <recommendedName>
        <fullName evidence="2">BTB domain-containing protein</fullName>
    </recommendedName>
</protein>
<reference evidence="3" key="1">
    <citation type="submission" date="2021-11" db="EMBL/GenBank/DDBJ databases">
        <title>Purpureocillium_takamizusanense_genome.</title>
        <authorList>
            <person name="Nguyen N.-H."/>
        </authorList>
    </citation>
    <scope>NUCLEOTIDE SEQUENCE</scope>
    <source>
        <strain evidence="3">PT3</strain>
    </source>
</reference>
<dbReference type="InterPro" id="IPR011333">
    <property type="entry name" value="SKP1/BTB/POZ_sf"/>
</dbReference>
<evidence type="ECO:0000259" key="2">
    <source>
        <dbReference type="PROSITE" id="PS50097"/>
    </source>
</evidence>
<feature type="domain" description="BTB" evidence="2">
    <location>
        <begin position="267"/>
        <end position="333"/>
    </location>
</feature>
<feature type="region of interest" description="Disordered" evidence="1">
    <location>
        <begin position="59"/>
        <end position="240"/>
    </location>
</feature>
<dbReference type="PROSITE" id="PS50097">
    <property type="entry name" value="BTB"/>
    <property type="match status" value="1"/>
</dbReference>
<feature type="compositionally biased region" description="Polar residues" evidence="1">
    <location>
        <begin position="62"/>
        <end position="72"/>
    </location>
</feature>
<dbReference type="RefSeq" id="XP_047844495.1">
    <property type="nucleotide sequence ID" value="XM_047988499.1"/>
</dbReference>
<dbReference type="Gene3D" id="3.30.710.10">
    <property type="entry name" value="Potassium Channel Kv1.1, Chain A"/>
    <property type="match status" value="1"/>
</dbReference>
<dbReference type="Proteomes" id="UP000829364">
    <property type="component" value="Chromosome 6"/>
</dbReference>
<evidence type="ECO:0000313" key="4">
    <source>
        <dbReference type="Proteomes" id="UP000829364"/>
    </source>
</evidence>
<dbReference type="GeneID" id="72068996"/>
<feature type="compositionally biased region" description="Low complexity" evidence="1">
    <location>
        <begin position="22"/>
        <end position="35"/>
    </location>
</feature>
<gene>
    <name evidence="3" type="ORF">JDV02_007047</name>
</gene>
<dbReference type="EMBL" id="CP086359">
    <property type="protein sequence ID" value="UNI21014.1"/>
    <property type="molecule type" value="Genomic_DNA"/>
</dbReference>
<name>A0A9Q8QLN1_9HYPO</name>
<dbReference type="SUPFAM" id="SSF54695">
    <property type="entry name" value="POZ domain"/>
    <property type="match status" value="1"/>
</dbReference>
<evidence type="ECO:0000256" key="1">
    <source>
        <dbReference type="SAM" id="MobiDB-lite"/>
    </source>
</evidence>
<keyword evidence="4" id="KW-1185">Reference proteome</keyword>
<dbReference type="AlphaFoldDB" id="A0A9Q8QLN1"/>
<organism evidence="3 4">
    <name type="scientific">Purpureocillium takamizusanense</name>
    <dbReference type="NCBI Taxonomy" id="2060973"/>
    <lineage>
        <taxon>Eukaryota</taxon>
        <taxon>Fungi</taxon>
        <taxon>Dikarya</taxon>
        <taxon>Ascomycota</taxon>
        <taxon>Pezizomycotina</taxon>
        <taxon>Sordariomycetes</taxon>
        <taxon>Hypocreomycetidae</taxon>
        <taxon>Hypocreales</taxon>
        <taxon>Ophiocordycipitaceae</taxon>
        <taxon>Purpureocillium</taxon>
    </lineage>
</organism>
<dbReference type="InterPro" id="IPR000210">
    <property type="entry name" value="BTB/POZ_dom"/>
</dbReference>
<feature type="compositionally biased region" description="Polar residues" evidence="1">
    <location>
        <begin position="148"/>
        <end position="164"/>
    </location>
</feature>